<comment type="caution">
    <text evidence="1">The sequence shown here is derived from an EMBL/GenBank/DDBJ whole genome shotgun (WGS) entry which is preliminary data.</text>
</comment>
<reference evidence="1 2" key="1">
    <citation type="submission" date="2018-06" db="EMBL/GenBank/DDBJ databases">
        <title>Genomic Encyclopedia of Type Strains, Phase IV (KMG-V): Genome sequencing to study the core and pangenomes of soil and plant-associated prokaryotes.</title>
        <authorList>
            <person name="Whitman W."/>
        </authorList>
    </citation>
    <scope>NUCLEOTIDE SEQUENCE [LARGE SCALE GENOMIC DNA]</scope>
    <source>
        <strain evidence="1 2">SRCL-318</strain>
    </source>
</reference>
<dbReference type="Proteomes" id="UP000247772">
    <property type="component" value="Unassembled WGS sequence"/>
</dbReference>
<name>A0A2V4TS24_9BURK</name>
<dbReference type="AlphaFoldDB" id="A0A2V4TS24"/>
<dbReference type="EMBL" id="QJSQ01000015">
    <property type="protein sequence ID" value="PYE21334.1"/>
    <property type="molecule type" value="Genomic_DNA"/>
</dbReference>
<sequence>MPLVTGAYQAKSLAAEAQRCVNLYMERNPQDSPFPYTCYLTPGLTPLVSVAPTLGSGWRGLYFASNNQLYGVCGSSVYSISSAWVATFLGDITSHSGPVAMVDNGSYLVIVDGSPNGWTVKLAANTFAPLASTGFLGGNTVAFMDGYLVLNSPGTNEWYISTGNEIVFDPTQFASKSGAQDLLAGLAVTKRYIYLFGQQTTEVWFDAGDTPFPMDRLPGVFMQFGCTSAASIAQMDGDLYWLAQSPQGDAIVCRSVQFNAKQISTFALANEMTNYGDLDQAIGFTYQFEGHFFYVLTFPETDVTWQYDLSTEQWNQLAWADSNGVLHRHRASCFASAYGSPVVGDWETGQLYLWDQDNYTDNGAPIVRIRSFPHGVDDSSNRIHYTEFIANFEVGNGAGNVRVPVSLRWSDTRGVSWGNPVMRSLGMEGEYLKSVQWRRLGMARDRVFELSWSAPCKTALLGAWVDAQSNNQ</sequence>
<evidence type="ECO:0008006" key="3">
    <source>
        <dbReference type="Google" id="ProtNLM"/>
    </source>
</evidence>
<accession>A0A2V4TS24</accession>
<protein>
    <recommendedName>
        <fullName evidence="3">Phage stabilization protein</fullName>
    </recommendedName>
</protein>
<organism evidence="1 2">
    <name type="scientific">Paraburkholderia silvatlantica</name>
    <dbReference type="NCBI Taxonomy" id="321895"/>
    <lineage>
        <taxon>Bacteria</taxon>
        <taxon>Pseudomonadati</taxon>
        <taxon>Pseudomonadota</taxon>
        <taxon>Betaproteobacteria</taxon>
        <taxon>Burkholderiales</taxon>
        <taxon>Burkholderiaceae</taxon>
        <taxon>Paraburkholderia</taxon>
    </lineage>
</organism>
<gene>
    <name evidence="1" type="ORF">C7410_115177</name>
</gene>
<proteinExistence type="predicted"/>
<evidence type="ECO:0000313" key="1">
    <source>
        <dbReference type="EMBL" id="PYE21334.1"/>
    </source>
</evidence>
<evidence type="ECO:0000313" key="2">
    <source>
        <dbReference type="Proteomes" id="UP000247772"/>
    </source>
</evidence>